<feature type="non-terminal residue" evidence="1">
    <location>
        <position position="151"/>
    </location>
</feature>
<evidence type="ECO:0000313" key="1">
    <source>
        <dbReference type="EMBL" id="PKY52989.1"/>
    </source>
</evidence>
<keyword evidence="2" id="KW-1185">Reference proteome</keyword>
<dbReference type="AlphaFoldDB" id="A0A2I1H277"/>
<dbReference type="VEuPathDB" id="FungiDB:FUN_022560"/>
<proteinExistence type="predicted"/>
<dbReference type="Proteomes" id="UP000234323">
    <property type="component" value="Unassembled WGS sequence"/>
</dbReference>
<sequence length="151" mass="17002">MNGNNNESAQLSNFFNSQMGRMTRVFYQHQRKGNLPIQNADEFVCLIEAHDPELCSFFDILFRSMNPNETRQQLKQKVMMLCYQMAALRNKQVSGAKAAIGLYMTGTGTSTAGINTLSNMGISATYQTVYNNKKKIVAAHEQSVQKYISDN</sequence>
<comment type="caution">
    <text evidence="1">The sequence shown here is derived from an EMBL/GenBank/DDBJ whole genome shotgun (WGS) entry which is preliminary data.</text>
</comment>
<dbReference type="EMBL" id="LLXI01001307">
    <property type="protein sequence ID" value="PKY52989.1"/>
    <property type="molecule type" value="Genomic_DNA"/>
</dbReference>
<gene>
    <name evidence="1" type="ORF">RhiirA4_547445</name>
</gene>
<protein>
    <submittedName>
        <fullName evidence="1">Uncharacterized protein</fullName>
    </submittedName>
</protein>
<name>A0A2I1H277_9GLOM</name>
<dbReference type="VEuPathDB" id="FungiDB:RhiirFUN_010378"/>
<accession>A0A2I1H277</accession>
<organism evidence="1 2">
    <name type="scientific">Rhizophagus irregularis</name>
    <dbReference type="NCBI Taxonomy" id="588596"/>
    <lineage>
        <taxon>Eukaryota</taxon>
        <taxon>Fungi</taxon>
        <taxon>Fungi incertae sedis</taxon>
        <taxon>Mucoromycota</taxon>
        <taxon>Glomeromycotina</taxon>
        <taxon>Glomeromycetes</taxon>
        <taxon>Glomerales</taxon>
        <taxon>Glomeraceae</taxon>
        <taxon>Rhizophagus</taxon>
    </lineage>
</organism>
<evidence type="ECO:0000313" key="2">
    <source>
        <dbReference type="Proteomes" id="UP000234323"/>
    </source>
</evidence>
<reference evidence="1 2" key="1">
    <citation type="submission" date="2015-10" db="EMBL/GenBank/DDBJ databases">
        <title>Genome analyses suggest a sexual origin of heterokaryosis in a supposedly ancient asexual fungus.</title>
        <authorList>
            <person name="Ropars J."/>
            <person name="Sedzielewska K."/>
            <person name="Noel J."/>
            <person name="Charron P."/>
            <person name="Farinelli L."/>
            <person name="Marton T."/>
            <person name="Kruger M."/>
            <person name="Pelin A."/>
            <person name="Brachmann A."/>
            <person name="Corradi N."/>
        </authorList>
    </citation>
    <scope>NUCLEOTIDE SEQUENCE [LARGE SCALE GENOMIC DNA]</scope>
    <source>
        <strain evidence="1 2">A4</strain>
    </source>
</reference>